<dbReference type="GO" id="GO:0008373">
    <property type="term" value="F:sialyltransferase activity"/>
    <property type="evidence" value="ECO:0007669"/>
    <property type="project" value="InterPro"/>
</dbReference>
<evidence type="ECO:0000256" key="8">
    <source>
        <dbReference type="ARBA" id="ARBA00023034"/>
    </source>
</evidence>
<name>A0AAE0ESL4_9CHLO</name>
<comment type="caution">
    <text evidence="12">The sequence shown here is derived from an EMBL/GenBank/DDBJ whole genome shotgun (WGS) entry which is preliminary data.</text>
</comment>
<feature type="transmembrane region" description="Helical" evidence="11">
    <location>
        <begin position="42"/>
        <end position="63"/>
    </location>
</feature>
<evidence type="ECO:0000256" key="10">
    <source>
        <dbReference type="ARBA" id="ARBA00023180"/>
    </source>
</evidence>
<dbReference type="InterPro" id="IPR038578">
    <property type="entry name" value="GT29-like_sf"/>
</dbReference>
<evidence type="ECO:0000256" key="2">
    <source>
        <dbReference type="ARBA" id="ARBA00006003"/>
    </source>
</evidence>
<evidence type="ECO:0000256" key="3">
    <source>
        <dbReference type="ARBA" id="ARBA00022676"/>
    </source>
</evidence>
<evidence type="ECO:0000256" key="4">
    <source>
        <dbReference type="ARBA" id="ARBA00022679"/>
    </source>
</evidence>
<keyword evidence="9 11" id="KW-0472">Membrane</keyword>
<evidence type="ECO:0000256" key="11">
    <source>
        <dbReference type="SAM" id="Phobius"/>
    </source>
</evidence>
<dbReference type="Pfam" id="PF00777">
    <property type="entry name" value="Glyco_transf_29"/>
    <property type="match status" value="1"/>
</dbReference>
<evidence type="ECO:0000256" key="5">
    <source>
        <dbReference type="ARBA" id="ARBA00022692"/>
    </source>
</evidence>
<dbReference type="GO" id="GO:0000139">
    <property type="term" value="C:Golgi membrane"/>
    <property type="evidence" value="ECO:0007669"/>
    <property type="project" value="UniProtKB-SubCell"/>
</dbReference>
<keyword evidence="7 11" id="KW-1133">Transmembrane helix</keyword>
<proteinExistence type="inferred from homology"/>
<dbReference type="InterPro" id="IPR001675">
    <property type="entry name" value="Glyco_trans_29"/>
</dbReference>
<dbReference type="AlphaFoldDB" id="A0AAE0ESL4"/>
<evidence type="ECO:0000313" key="12">
    <source>
        <dbReference type="EMBL" id="KAK3238779.1"/>
    </source>
</evidence>
<keyword evidence="8" id="KW-0333">Golgi apparatus</keyword>
<accession>A0AAE0ESL4</accession>
<keyword evidence="13" id="KW-1185">Reference proteome</keyword>
<comment type="subcellular location">
    <subcellularLocation>
        <location evidence="1">Golgi apparatus membrane</location>
        <topology evidence="1">Single-pass type II membrane protein</topology>
    </subcellularLocation>
</comment>
<evidence type="ECO:0000313" key="13">
    <source>
        <dbReference type="Proteomes" id="UP001190700"/>
    </source>
</evidence>
<keyword evidence="10" id="KW-0325">Glycoprotein</keyword>
<evidence type="ECO:0000256" key="9">
    <source>
        <dbReference type="ARBA" id="ARBA00023136"/>
    </source>
</evidence>
<keyword evidence="6" id="KW-0735">Signal-anchor</keyword>
<dbReference type="Proteomes" id="UP001190700">
    <property type="component" value="Unassembled WGS sequence"/>
</dbReference>
<organism evidence="12 13">
    <name type="scientific">Cymbomonas tetramitiformis</name>
    <dbReference type="NCBI Taxonomy" id="36881"/>
    <lineage>
        <taxon>Eukaryota</taxon>
        <taxon>Viridiplantae</taxon>
        <taxon>Chlorophyta</taxon>
        <taxon>Pyramimonadophyceae</taxon>
        <taxon>Pyramimonadales</taxon>
        <taxon>Pyramimonadaceae</taxon>
        <taxon>Cymbomonas</taxon>
    </lineage>
</organism>
<protein>
    <submittedName>
        <fullName evidence="12">Uncharacterized protein</fullName>
    </submittedName>
</protein>
<comment type="similarity">
    <text evidence="2">Belongs to the glycosyltransferase 29 family.</text>
</comment>
<evidence type="ECO:0000256" key="1">
    <source>
        <dbReference type="ARBA" id="ARBA00004323"/>
    </source>
</evidence>
<gene>
    <name evidence="12" type="ORF">CYMTET_51241</name>
</gene>
<dbReference type="Gene3D" id="3.90.1480.20">
    <property type="entry name" value="Glycosyl transferase family 29"/>
    <property type="match status" value="1"/>
</dbReference>
<evidence type="ECO:0000256" key="6">
    <source>
        <dbReference type="ARBA" id="ARBA00022968"/>
    </source>
</evidence>
<evidence type="ECO:0000256" key="7">
    <source>
        <dbReference type="ARBA" id="ARBA00022989"/>
    </source>
</evidence>
<keyword evidence="5 11" id="KW-0812">Transmembrane</keyword>
<keyword evidence="4" id="KW-0808">Transferase</keyword>
<reference evidence="12 13" key="1">
    <citation type="journal article" date="2015" name="Genome Biol. Evol.">
        <title>Comparative Genomics of a Bacterivorous Green Alga Reveals Evolutionary Causalities and Consequences of Phago-Mixotrophic Mode of Nutrition.</title>
        <authorList>
            <person name="Burns J.A."/>
            <person name="Paasch A."/>
            <person name="Narechania A."/>
            <person name="Kim E."/>
        </authorList>
    </citation>
    <scope>NUCLEOTIDE SEQUENCE [LARGE SCALE GENOMIC DNA]</scope>
    <source>
        <strain evidence="12 13">PLY_AMNH</strain>
    </source>
</reference>
<keyword evidence="3" id="KW-0328">Glycosyltransferase</keyword>
<feature type="transmembrane region" description="Helical" evidence="11">
    <location>
        <begin position="83"/>
        <end position="108"/>
    </location>
</feature>
<sequence>MRRKLSKCRALYPSQKLMNFVQEYWEENKPGNIVARRAKLSAGFFGIVLAINICGSVDIYGFGDNSRHEGGGNYFNKSKGSRGWKTLSLCVHIPPTSVCILSAACAWIKRCIGLRDAGTCSLQENCSAGLSFHCT</sequence>
<dbReference type="EMBL" id="LGRX02034111">
    <property type="protein sequence ID" value="KAK3238779.1"/>
    <property type="molecule type" value="Genomic_DNA"/>
</dbReference>